<evidence type="ECO:0000256" key="2">
    <source>
        <dbReference type="ARBA" id="ARBA00018364"/>
    </source>
</evidence>
<comment type="caution">
    <text evidence="12">The sequence shown here is derived from an EMBL/GenBank/DDBJ whole genome shotgun (WGS) entry which is preliminary data.</text>
</comment>
<feature type="signal peptide" evidence="9">
    <location>
        <begin position="1"/>
        <end position="18"/>
    </location>
</feature>
<evidence type="ECO:0000256" key="1">
    <source>
        <dbReference type="ARBA" id="ARBA00007010"/>
    </source>
</evidence>
<dbReference type="FunFam" id="6.20.240.60:FF:000001">
    <property type="entry name" value="Spore cortex-lytic enzyme"/>
    <property type="match status" value="1"/>
</dbReference>
<keyword evidence="5" id="KW-0378">Hydrolase</keyword>
<evidence type="ECO:0000256" key="5">
    <source>
        <dbReference type="ARBA" id="ARBA00022801"/>
    </source>
</evidence>
<keyword evidence="6" id="KW-0749">Sporulation</keyword>
<proteinExistence type="inferred from homology"/>
<dbReference type="InterPro" id="IPR002477">
    <property type="entry name" value="Peptidoglycan-bd-like"/>
</dbReference>
<sequence>MLLTLLVALLLTAAPASAAPLLKQGSQGGDVWDLQYRLQVLGYYQQPLDGIFGPHTRQAVMQFQRNYGLAVDGIAGRQTWRMLKQVSVNREEMVLLARLVHAEARGEPYVGQVAVAAVVMNRLQSPQFPHTVKGIIFEPYAFTAVDDGQFWLAPDQTAYRAAYDAVRGWDPSGGALYYFNPATATSRWIWSRPQIKQIGQHIFAR</sequence>
<keyword evidence="4 9" id="KW-0732">Signal</keyword>
<name>A0A9X3Z3Z6_9BACL</name>
<dbReference type="AlphaFoldDB" id="A0A9X3Z3Z6"/>
<evidence type="ECO:0000313" key="12">
    <source>
        <dbReference type="EMBL" id="MDA5109411.1"/>
    </source>
</evidence>
<dbReference type="InterPro" id="IPR042047">
    <property type="entry name" value="SleB_dom1"/>
</dbReference>
<evidence type="ECO:0000256" key="9">
    <source>
        <dbReference type="SAM" id="SignalP"/>
    </source>
</evidence>
<dbReference type="InterPro" id="IPR036366">
    <property type="entry name" value="PGBDSf"/>
</dbReference>
<dbReference type="GO" id="GO:0071555">
    <property type="term" value="P:cell wall organization"/>
    <property type="evidence" value="ECO:0007669"/>
    <property type="project" value="UniProtKB-KW"/>
</dbReference>
<organism evidence="12 13">
    <name type="scientific">Brevibacillus thermoruber</name>
    <dbReference type="NCBI Taxonomy" id="33942"/>
    <lineage>
        <taxon>Bacteria</taxon>
        <taxon>Bacillati</taxon>
        <taxon>Bacillota</taxon>
        <taxon>Bacilli</taxon>
        <taxon>Bacillales</taxon>
        <taxon>Paenibacillaceae</taxon>
        <taxon>Brevibacillus</taxon>
    </lineage>
</organism>
<dbReference type="GO" id="GO:0009847">
    <property type="term" value="P:spore germination"/>
    <property type="evidence" value="ECO:0007669"/>
    <property type="project" value="UniProtKB-UniRule"/>
</dbReference>
<dbReference type="NCBIfam" id="TIGR02869">
    <property type="entry name" value="spore_SleB"/>
    <property type="match status" value="1"/>
</dbReference>
<reference evidence="12" key="1">
    <citation type="submission" date="2022-12" db="EMBL/GenBank/DDBJ databases">
        <title>Draft genome sequence of the thermophilic strain Brevibacillus thermoruber HT42, isolated from Los Humeros, Puebla, Mexico, with biotechnological potential.</title>
        <authorList>
            <person name="Lara Sanchez J."/>
            <person name="Solis Palacios R."/>
            <person name="Bustos Baena A.S."/>
            <person name="Ruz Baez A.E."/>
            <person name="Espinosa Luna G."/>
            <person name="Oliart Ros R.M."/>
        </authorList>
    </citation>
    <scope>NUCLEOTIDE SEQUENCE</scope>
    <source>
        <strain evidence="12">HT42</strain>
    </source>
</reference>
<feature type="domain" description="Cell wall hydrolase SleB" evidence="11">
    <location>
        <begin position="106"/>
        <end position="204"/>
    </location>
</feature>
<evidence type="ECO:0000259" key="11">
    <source>
        <dbReference type="Pfam" id="PF07486"/>
    </source>
</evidence>
<dbReference type="Gene3D" id="6.20.240.60">
    <property type="match status" value="1"/>
</dbReference>
<evidence type="ECO:0000256" key="8">
    <source>
        <dbReference type="NCBIfam" id="TIGR02869"/>
    </source>
</evidence>
<feature type="domain" description="Peptidoglycan binding-like" evidence="10">
    <location>
        <begin position="28"/>
        <end position="83"/>
    </location>
</feature>
<protein>
    <recommendedName>
        <fullName evidence="2 8">Spore cortex-lytic enzyme</fullName>
    </recommendedName>
</protein>
<evidence type="ECO:0000256" key="4">
    <source>
        <dbReference type="ARBA" id="ARBA00022729"/>
    </source>
</evidence>
<dbReference type="GO" id="GO:0016787">
    <property type="term" value="F:hydrolase activity"/>
    <property type="evidence" value="ECO:0007669"/>
    <property type="project" value="UniProtKB-KW"/>
</dbReference>
<dbReference type="InterPro" id="IPR011105">
    <property type="entry name" value="Cell_wall_hydrolase_SleB"/>
</dbReference>
<gene>
    <name evidence="12" type="primary">sleB</name>
    <name evidence="12" type="ORF">O3V59_13650</name>
</gene>
<keyword evidence="13" id="KW-1185">Reference proteome</keyword>
<dbReference type="InterPro" id="IPR014224">
    <property type="entry name" value="Spore_cortex_SleB"/>
</dbReference>
<dbReference type="EMBL" id="JAPYYP010000016">
    <property type="protein sequence ID" value="MDA5109411.1"/>
    <property type="molecule type" value="Genomic_DNA"/>
</dbReference>
<evidence type="ECO:0000313" key="13">
    <source>
        <dbReference type="Proteomes" id="UP001151071"/>
    </source>
</evidence>
<dbReference type="GO" id="GO:0030435">
    <property type="term" value="P:sporulation resulting in formation of a cellular spore"/>
    <property type="evidence" value="ECO:0007669"/>
    <property type="project" value="UniProtKB-KW"/>
</dbReference>
<comment type="similarity">
    <text evidence="1">Belongs to the SleB family.</text>
</comment>
<evidence type="ECO:0000256" key="7">
    <source>
        <dbReference type="ARBA" id="ARBA00023316"/>
    </source>
</evidence>
<dbReference type="Pfam" id="PF01471">
    <property type="entry name" value="PG_binding_1"/>
    <property type="match status" value="1"/>
</dbReference>
<evidence type="ECO:0000256" key="3">
    <source>
        <dbReference type="ARBA" id="ARBA00022544"/>
    </source>
</evidence>
<dbReference type="InterPro" id="IPR036365">
    <property type="entry name" value="PGBD-like_sf"/>
</dbReference>
<keyword evidence="7" id="KW-0961">Cell wall biogenesis/degradation</keyword>
<evidence type="ECO:0000256" key="6">
    <source>
        <dbReference type="ARBA" id="ARBA00022969"/>
    </source>
</evidence>
<dbReference type="Gene3D" id="1.10.101.10">
    <property type="entry name" value="PGBD-like superfamily/PGBD"/>
    <property type="match status" value="1"/>
</dbReference>
<dbReference type="SUPFAM" id="SSF47090">
    <property type="entry name" value="PGBD-like"/>
    <property type="match status" value="1"/>
</dbReference>
<evidence type="ECO:0000259" key="10">
    <source>
        <dbReference type="Pfam" id="PF01471"/>
    </source>
</evidence>
<dbReference type="Pfam" id="PF07486">
    <property type="entry name" value="Hydrolase_2"/>
    <property type="match status" value="1"/>
</dbReference>
<dbReference type="Proteomes" id="UP001151071">
    <property type="component" value="Unassembled WGS sequence"/>
</dbReference>
<keyword evidence="3" id="KW-0309">Germination</keyword>
<accession>A0A9X3Z3Z6</accession>
<feature type="chain" id="PRO_5040890827" description="Spore cortex-lytic enzyme" evidence="9">
    <location>
        <begin position="19"/>
        <end position="205"/>
    </location>
</feature>
<dbReference type="Gene3D" id="1.10.10.2520">
    <property type="entry name" value="Cell wall hydrolase SleB, domain 1"/>
    <property type="match status" value="1"/>
</dbReference>